<evidence type="ECO:0000313" key="7">
    <source>
        <dbReference type="EMBL" id="CAF1472583.1"/>
    </source>
</evidence>
<keyword evidence="3" id="KW-1133">Transmembrane helix</keyword>
<reference evidence="7" key="1">
    <citation type="submission" date="2021-02" db="EMBL/GenBank/DDBJ databases">
        <authorList>
            <person name="Nowell W R."/>
        </authorList>
    </citation>
    <scope>NUCLEOTIDE SEQUENCE</scope>
</reference>
<keyword evidence="4" id="KW-0472">Membrane</keyword>
<keyword evidence="8" id="KW-1185">Reference proteome</keyword>
<name>A0A815R6G9_9BILA</name>
<evidence type="ECO:0000256" key="4">
    <source>
        <dbReference type="ARBA" id="ARBA00023136"/>
    </source>
</evidence>
<dbReference type="Proteomes" id="UP000663854">
    <property type="component" value="Unassembled WGS sequence"/>
</dbReference>
<dbReference type="Pfam" id="PF02656">
    <property type="entry name" value="DUF202"/>
    <property type="match status" value="1"/>
</dbReference>
<protein>
    <recommendedName>
        <fullName evidence="5">DUF202 domain-containing protein</fullName>
    </recommendedName>
</protein>
<sequence>MVDSLPLFDLILTKSQFQSISIQQNDNFTEHLVNERTFLAWTRTSLDIFLHLDMLLQDRMVQLIFE</sequence>
<keyword evidence="2" id="KW-0812">Transmembrane</keyword>
<evidence type="ECO:0000313" key="6">
    <source>
        <dbReference type="EMBL" id="CAF1200040.1"/>
    </source>
</evidence>
<evidence type="ECO:0000256" key="1">
    <source>
        <dbReference type="ARBA" id="ARBA00004127"/>
    </source>
</evidence>
<dbReference type="AlphaFoldDB" id="A0A815R6G9"/>
<evidence type="ECO:0000313" key="8">
    <source>
        <dbReference type="Proteomes" id="UP000663870"/>
    </source>
</evidence>
<dbReference type="EMBL" id="CAJNOH010001288">
    <property type="protein sequence ID" value="CAF1200040.1"/>
    <property type="molecule type" value="Genomic_DNA"/>
</dbReference>
<evidence type="ECO:0000256" key="2">
    <source>
        <dbReference type="ARBA" id="ARBA00022692"/>
    </source>
</evidence>
<gene>
    <name evidence="7" type="ORF">JXQ802_LOCUS38825</name>
    <name evidence="6" type="ORF">PYM288_LOCUS24824</name>
</gene>
<evidence type="ECO:0000259" key="5">
    <source>
        <dbReference type="Pfam" id="PF02656"/>
    </source>
</evidence>
<organism evidence="7 8">
    <name type="scientific">Rotaria sordida</name>
    <dbReference type="NCBI Taxonomy" id="392033"/>
    <lineage>
        <taxon>Eukaryota</taxon>
        <taxon>Metazoa</taxon>
        <taxon>Spiralia</taxon>
        <taxon>Gnathifera</taxon>
        <taxon>Rotifera</taxon>
        <taxon>Eurotatoria</taxon>
        <taxon>Bdelloidea</taxon>
        <taxon>Philodinida</taxon>
        <taxon>Philodinidae</taxon>
        <taxon>Rotaria</taxon>
    </lineage>
</organism>
<feature type="domain" description="DUF202" evidence="5">
    <location>
        <begin position="31"/>
        <end position="46"/>
    </location>
</feature>
<proteinExistence type="predicted"/>
<comment type="subcellular location">
    <subcellularLocation>
        <location evidence="1">Endomembrane system</location>
        <topology evidence="1">Multi-pass membrane protein</topology>
    </subcellularLocation>
</comment>
<comment type="caution">
    <text evidence="7">The sequence shown here is derived from an EMBL/GenBank/DDBJ whole genome shotgun (WGS) entry which is preliminary data.</text>
</comment>
<evidence type="ECO:0000256" key="3">
    <source>
        <dbReference type="ARBA" id="ARBA00022989"/>
    </source>
</evidence>
<dbReference type="GO" id="GO:0012505">
    <property type="term" value="C:endomembrane system"/>
    <property type="evidence" value="ECO:0007669"/>
    <property type="project" value="UniProtKB-SubCell"/>
</dbReference>
<dbReference type="EMBL" id="CAJNOL010002185">
    <property type="protein sequence ID" value="CAF1472583.1"/>
    <property type="molecule type" value="Genomic_DNA"/>
</dbReference>
<dbReference type="InterPro" id="IPR003807">
    <property type="entry name" value="DUF202"/>
</dbReference>
<accession>A0A815R6G9</accession>
<dbReference type="Proteomes" id="UP000663870">
    <property type="component" value="Unassembled WGS sequence"/>
</dbReference>